<protein>
    <submittedName>
        <fullName evidence="1">DNA-binding protein</fullName>
    </submittedName>
</protein>
<comment type="caution">
    <text evidence="1">The sequence shown here is derived from an EMBL/GenBank/DDBJ whole genome shotgun (WGS) entry which is preliminary data.</text>
</comment>
<dbReference type="EMBL" id="JAHKKG010000002">
    <property type="protein sequence ID" value="MBU2662858.1"/>
    <property type="molecule type" value="Genomic_DNA"/>
</dbReference>
<organism evidence="1 2">
    <name type="scientific">Paractinoplanes bogorensis</name>
    <dbReference type="NCBI Taxonomy" id="1610840"/>
    <lineage>
        <taxon>Bacteria</taxon>
        <taxon>Bacillati</taxon>
        <taxon>Actinomycetota</taxon>
        <taxon>Actinomycetes</taxon>
        <taxon>Micromonosporales</taxon>
        <taxon>Micromonosporaceae</taxon>
        <taxon>Paractinoplanes</taxon>
    </lineage>
</organism>
<evidence type="ECO:0000313" key="2">
    <source>
        <dbReference type="Proteomes" id="UP001519654"/>
    </source>
</evidence>
<accession>A0ABS5YHK0</accession>
<keyword evidence="2" id="KW-1185">Reference proteome</keyword>
<gene>
    <name evidence="1" type="ORF">KOI35_04990</name>
</gene>
<dbReference type="Proteomes" id="UP001519654">
    <property type="component" value="Unassembled WGS sequence"/>
</dbReference>
<name>A0ABS5YHK0_9ACTN</name>
<reference evidence="1 2" key="1">
    <citation type="submission" date="2021-06" db="EMBL/GenBank/DDBJ databases">
        <title>Actinoplanes lichenicola sp. nov., and Actinoplanes ovalisporus sp. nov., isolated from lichen in Thailand.</title>
        <authorList>
            <person name="Saeng-In P."/>
            <person name="Kanchanasin P."/>
            <person name="Yuki M."/>
            <person name="Kudo T."/>
            <person name="Ohkuma M."/>
            <person name="Phongsopitanun W."/>
            <person name="Tanasupawat S."/>
        </authorList>
    </citation>
    <scope>NUCLEOTIDE SEQUENCE [LARGE SCALE GENOMIC DNA]</scope>
    <source>
        <strain evidence="1 2">NBRC 110975</strain>
    </source>
</reference>
<evidence type="ECO:0000313" key="1">
    <source>
        <dbReference type="EMBL" id="MBU2662858.1"/>
    </source>
</evidence>
<keyword evidence="1" id="KW-0238">DNA-binding</keyword>
<dbReference type="GO" id="GO:0003677">
    <property type="term" value="F:DNA binding"/>
    <property type="evidence" value="ECO:0007669"/>
    <property type="project" value="UniProtKB-KW"/>
</dbReference>
<sequence>MAAPEVMGRAEIAMRLGLDRRTDYYKVYRLTLRPGFPAPWKLKGGYVWATADVEAWIAEHRPDRGDGDGDGDGD</sequence>
<proteinExistence type="predicted"/>
<dbReference type="RefSeq" id="WP_215784858.1">
    <property type="nucleotide sequence ID" value="NZ_JAHKKG010000002.1"/>
</dbReference>